<keyword evidence="1" id="KW-0472">Membrane</keyword>
<dbReference type="EMBL" id="CAFBNS010000001">
    <property type="protein sequence ID" value="CAB4952179.1"/>
    <property type="molecule type" value="Genomic_DNA"/>
</dbReference>
<evidence type="ECO:0000256" key="1">
    <source>
        <dbReference type="SAM" id="Phobius"/>
    </source>
</evidence>
<protein>
    <submittedName>
        <fullName evidence="4">Unannotated protein</fullName>
    </submittedName>
</protein>
<sequence>MNEYLRIRYGVRETSRPGWLIPAIVLGIVGGGWILWTANHHSTPQIRSTLISFEEVSDSQISIRYSLELKDPSIAHTCLLTAKDYGVNVVGQLTDLIPTGQAKVTREVLIPTRLRAVNAGIEKCF</sequence>
<name>A0A6J6H1Q6_9ZZZZ</name>
<dbReference type="EMBL" id="CAFBPI010000043">
    <property type="protein sequence ID" value="CAB5016664.1"/>
    <property type="molecule type" value="Genomic_DNA"/>
</dbReference>
<keyword evidence="1" id="KW-0812">Transmembrane</keyword>
<gene>
    <name evidence="2" type="ORF">UFOPK1380_00386</name>
    <name evidence="3" type="ORF">UFOPK1778_00072</name>
    <name evidence="4" type="ORF">UFOPK1863_00183</name>
    <name evidence="5" type="ORF">UFOPK2689_00644</name>
    <name evidence="6" type="ORF">UFOPK3555_00461</name>
    <name evidence="7" type="ORF">UFOPK3874_00013</name>
    <name evidence="8" type="ORF">UFOPK4095_00775</name>
</gene>
<reference evidence="4" key="1">
    <citation type="submission" date="2020-05" db="EMBL/GenBank/DDBJ databases">
        <authorList>
            <person name="Chiriac C."/>
            <person name="Salcher M."/>
            <person name="Ghai R."/>
            <person name="Kavagutti S V."/>
        </authorList>
    </citation>
    <scope>NUCLEOTIDE SEQUENCE</scope>
</reference>
<dbReference type="EMBL" id="CAEZUY010000007">
    <property type="protein sequence ID" value="CAB4607611.1"/>
    <property type="molecule type" value="Genomic_DNA"/>
</dbReference>
<dbReference type="AlphaFoldDB" id="A0A6J6H1Q6"/>
<evidence type="ECO:0000313" key="7">
    <source>
        <dbReference type="EMBL" id="CAB4952179.1"/>
    </source>
</evidence>
<dbReference type="EMBL" id="CAEZUD010000002">
    <property type="protein sequence ID" value="CAB4582368.1"/>
    <property type="molecule type" value="Genomic_DNA"/>
</dbReference>
<proteinExistence type="predicted"/>
<organism evidence="4">
    <name type="scientific">freshwater metagenome</name>
    <dbReference type="NCBI Taxonomy" id="449393"/>
    <lineage>
        <taxon>unclassified sequences</taxon>
        <taxon>metagenomes</taxon>
        <taxon>ecological metagenomes</taxon>
    </lineage>
</organism>
<dbReference type="EMBL" id="CAFBME010000032">
    <property type="protein sequence ID" value="CAB4892485.1"/>
    <property type="molecule type" value="Genomic_DNA"/>
</dbReference>
<evidence type="ECO:0000313" key="3">
    <source>
        <dbReference type="EMBL" id="CAB4582368.1"/>
    </source>
</evidence>
<evidence type="ECO:0000313" key="6">
    <source>
        <dbReference type="EMBL" id="CAB4892485.1"/>
    </source>
</evidence>
<dbReference type="Pfam" id="PF14155">
    <property type="entry name" value="DUF4307"/>
    <property type="match status" value="1"/>
</dbReference>
<dbReference type="EMBL" id="CAEZSC010000014">
    <property type="protein sequence ID" value="CAB4531684.1"/>
    <property type="molecule type" value="Genomic_DNA"/>
</dbReference>
<evidence type="ECO:0000313" key="8">
    <source>
        <dbReference type="EMBL" id="CAB5016664.1"/>
    </source>
</evidence>
<feature type="transmembrane region" description="Helical" evidence="1">
    <location>
        <begin position="20"/>
        <end position="38"/>
    </location>
</feature>
<accession>A0A6J6H1Q6</accession>
<dbReference type="EMBL" id="CAEZYL010000030">
    <property type="protein sequence ID" value="CAB4722269.1"/>
    <property type="molecule type" value="Genomic_DNA"/>
</dbReference>
<evidence type="ECO:0000313" key="4">
    <source>
        <dbReference type="EMBL" id="CAB4607611.1"/>
    </source>
</evidence>
<dbReference type="InterPro" id="IPR025443">
    <property type="entry name" value="DUF4307"/>
</dbReference>
<keyword evidence="1" id="KW-1133">Transmembrane helix</keyword>
<evidence type="ECO:0000313" key="5">
    <source>
        <dbReference type="EMBL" id="CAB4722269.1"/>
    </source>
</evidence>
<evidence type="ECO:0000313" key="2">
    <source>
        <dbReference type="EMBL" id="CAB4531684.1"/>
    </source>
</evidence>